<keyword evidence="3" id="KW-1185">Reference proteome</keyword>
<proteinExistence type="predicted"/>
<protein>
    <recommendedName>
        <fullName evidence="1">Reverse transcriptase domain-containing protein</fullName>
    </recommendedName>
</protein>
<reference evidence="2 3" key="1">
    <citation type="submission" date="2022-01" db="EMBL/GenBank/DDBJ databases">
        <title>A chromosomal length assembly of Cordylochernes scorpioides.</title>
        <authorList>
            <person name="Zeh D."/>
            <person name="Zeh J."/>
        </authorList>
    </citation>
    <scope>NUCLEOTIDE SEQUENCE [LARGE SCALE GENOMIC DNA]</scope>
    <source>
        <strain evidence="2">IN4F17</strain>
        <tissue evidence="2">Whole Body</tissue>
    </source>
</reference>
<dbReference type="EMBL" id="CP092866">
    <property type="protein sequence ID" value="UYV66989.1"/>
    <property type="molecule type" value="Genomic_DNA"/>
</dbReference>
<name>A0ABY6KDR9_9ARAC</name>
<dbReference type="Proteomes" id="UP001235939">
    <property type="component" value="Chromosome 04"/>
</dbReference>
<dbReference type="PANTHER" id="PTHR19446">
    <property type="entry name" value="REVERSE TRANSCRIPTASES"/>
    <property type="match status" value="1"/>
</dbReference>
<feature type="domain" description="Reverse transcriptase" evidence="1">
    <location>
        <begin position="99"/>
        <end position="279"/>
    </location>
</feature>
<dbReference type="InterPro" id="IPR000477">
    <property type="entry name" value="RT_dom"/>
</dbReference>
<evidence type="ECO:0000259" key="1">
    <source>
        <dbReference type="Pfam" id="PF00078"/>
    </source>
</evidence>
<organism evidence="2 3">
    <name type="scientific">Cordylochernes scorpioides</name>
    <dbReference type="NCBI Taxonomy" id="51811"/>
    <lineage>
        <taxon>Eukaryota</taxon>
        <taxon>Metazoa</taxon>
        <taxon>Ecdysozoa</taxon>
        <taxon>Arthropoda</taxon>
        <taxon>Chelicerata</taxon>
        <taxon>Arachnida</taxon>
        <taxon>Pseudoscorpiones</taxon>
        <taxon>Cheliferoidea</taxon>
        <taxon>Chernetidae</taxon>
        <taxon>Cordylochernes</taxon>
    </lineage>
</organism>
<accession>A0ABY6KDR9</accession>
<dbReference type="Pfam" id="PF00078">
    <property type="entry name" value="RVT_1"/>
    <property type="match status" value="1"/>
</dbReference>
<evidence type="ECO:0000313" key="3">
    <source>
        <dbReference type="Proteomes" id="UP001235939"/>
    </source>
</evidence>
<gene>
    <name evidence="2" type="ORF">LAZ67_4003574</name>
</gene>
<sequence>MQELLEGSSPLCDIHKKDLEVHFQKIPSANLSQQRKSGRISKMGNTVPGLDGISYEDLKRLDLGAKVLIKVYDICYRTQRVLPQWKESSTVLIYKKGNKNNPENWKPIALANSTAQSSRTVTRSSQPLLDLPLVRRKASSNTRAALSTNLYNQFLIEETKRACREIYIDCIDLTNTFDSAPQQLIFETLEASGIPGILVGIKKDLYKGSTTTIRTRNGSTKEIPIQCGVKQVCPLSPITFNLYIKPIVFDRTTTTLAYAEDLAITARSTESPLHALFDKAGKAGLQSGTPKIGKRRVLPTPFKIEGAPTPALTKYYSNLHPGVPTGFTKARSLGKALQDLERDVKKIDESFLTPWQKIDAIKTFLYPRLDFILRGVPVHKTNFEKINKLINSFAKECLNLP</sequence>
<evidence type="ECO:0000313" key="2">
    <source>
        <dbReference type="EMBL" id="UYV66989.1"/>
    </source>
</evidence>